<dbReference type="EMBL" id="WXDR01000033">
    <property type="protein sequence ID" value="MZU09276.1"/>
    <property type="molecule type" value="Genomic_DNA"/>
</dbReference>
<comment type="caution">
    <text evidence="2">The sequence shown here is derived from an EMBL/GenBank/DDBJ whole genome shotgun (WGS) entry which is preliminary data.</text>
</comment>
<dbReference type="Proteomes" id="UP000638311">
    <property type="component" value="Unassembled WGS sequence"/>
</dbReference>
<organism evidence="2 3">
    <name type="scientific">Bifidobacterium longum</name>
    <dbReference type="NCBI Taxonomy" id="216816"/>
    <lineage>
        <taxon>Bacteria</taxon>
        <taxon>Bacillati</taxon>
        <taxon>Actinomycetota</taxon>
        <taxon>Actinomycetes</taxon>
        <taxon>Bifidobacteriales</taxon>
        <taxon>Bifidobacteriaceae</taxon>
        <taxon>Bifidobacterium</taxon>
    </lineage>
</organism>
<feature type="region of interest" description="Disordered" evidence="1">
    <location>
        <begin position="21"/>
        <end position="44"/>
    </location>
</feature>
<evidence type="ECO:0000256" key="1">
    <source>
        <dbReference type="SAM" id="MobiDB-lite"/>
    </source>
</evidence>
<evidence type="ECO:0000313" key="2">
    <source>
        <dbReference type="EMBL" id="MZU09276.1"/>
    </source>
</evidence>
<proteinExistence type="predicted"/>
<dbReference type="AlphaFoldDB" id="A0A6B1XC81"/>
<sequence>MSALSTLPDVVACVASPRTDAGKKISCGRHDAQERQRHKAADGEQRHQIVVPGGGQVQDDFEDVEHGLDQVSDVFHVPWYAFAGHVYARSRFWWTFNLRTMPGVDNAYTELALSLVGDWLTHVFEKAACFRLCRTDDIQTV</sequence>
<protein>
    <submittedName>
        <fullName evidence="2">Uncharacterized protein</fullName>
    </submittedName>
</protein>
<gene>
    <name evidence="2" type="ORF">GUA24_09910</name>
</gene>
<evidence type="ECO:0000313" key="3">
    <source>
        <dbReference type="Proteomes" id="UP000638311"/>
    </source>
</evidence>
<accession>A0A6B1XC81</accession>
<name>A0A6B1XC81_BIFLN</name>
<reference evidence="2" key="1">
    <citation type="journal article" date="2019" name="Nat. Med.">
        <title>A library of human gut bacterial isolates paired with longitudinal multiomics data enables mechanistic microbiome research.</title>
        <authorList>
            <person name="Poyet M."/>
            <person name="Groussin M."/>
            <person name="Gibbons S.M."/>
            <person name="Avila-Pacheco J."/>
            <person name="Jiang X."/>
            <person name="Kearney S.M."/>
            <person name="Perrotta A.R."/>
            <person name="Berdy B."/>
            <person name="Zhao S."/>
            <person name="Lieberman T.D."/>
            <person name="Swanson P.K."/>
            <person name="Smith M."/>
            <person name="Roesemann S."/>
            <person name="Alexander J.E."/>
            <person name="Rich S.A."/>
            <person name="Livny J."/>
            <person name="Vlamakis H."/>
            <person name="Clish C."/>
            <person name="Bullock K."/>
            <person name="Deik A."/>
            <person name="Scott J."/>
            <person name="Pierce K.A."/>
            <person name="Xavier R.J."/>
            <person name="Alm E.J."/>
        </authorList>
    </citation>
    <scope>NUCLEOTIDE SEQUENCE</scope>
    <source>
        <strain evidence="2">BIOML-A409</strain>
    </source>
</reference>